<dbReference type="AlphaFoldDB" id="Q6Z7H8"/>
<accession>Q6Z7H8</accession>
<evidence type="ECO:0000313" key="3">
    <source>
        <dbReference type="Proteomes" id="UP000000763"/>
    </source>
</evidence>
<evidence type="ECO:0000256" key="1">
    <source>
        <dbReference type="SAM" id="MobiDB-lite"/>
    </source>
</evidence>
<dbReference type="EMBL" id="AP004854">
    <property type="protein sequence ID" value="BAD15805.1"/>
    <property type="molecule type" value="Genomic_DNA"/>
</dbReference>
<reference evidence="3" key="2">
    <citation type="journal article" date="2008" name="Nucleic Acids Res.">
        <title>The rice annotation project database (RAP-DB): 2008 update.</title>
        <authorList>
            <consortium name="The rice annotation project (RAP)"/>
        </authorList>
    </citation>
    <scope>GENOME REANNOTATION</scope>
    <source>
        <strain evidence="3">cv. Nipponbare</strain>
    </source>
</reference>
<name>Q6Z7H8_ORYSJ</name>
<proteinExistence type="predicted"/>
<organism evidence="2 3">
    <name type="scientific">Oryza sativa subsp. japonica</name>
    <name type="common">Rice</name>
    <dbReference type="NCBI Taxonomy" id="39947"/>
    <lineage>
        <taxon>Eukaryota</taxon>
        <taxon>Viridiplantae</taxon>
        <taxon>Streptophyta</taxon>
        <taxon>Embryophyta</taxon>
        <taxon>Tracheophyta</taxon>
        <taxon>Spermatophyta</taxon>
        <taxon>Magnoliopsida</taxon>
        <taxon>Liliopsida</taxon>
        <taxon>Poales</taxon>
        <taxon>Poaceae</taxon>
        <taxon>BOP clade</taxon>
        <taxon>Oryzoideae</taxon>
        <taxon>Oryzeae</taxon>
        <taxon>Oryzinae</taxon>
        <taxon>Oryza</taxon>
        <taxon>Oryza sativa</taxon>
    </lineage>
</organism>
<feature type="region of interest" description="Disordered" evidence="1">
    <location>
        <begin position="71"/>
        <end position="97"/>
    </location>
</feature>
<dbReference type="Proteomes" id="UP000000763">
    <property type="component" value="Chromosome 2"/>
</dbReference>
<sequence length="114" mass="11972">MPPASHRSLLFPFFPVHGPALATGWKTSLALTPTEDPTGERGPPLPEWIATAGHLLWQQEAAHRNVVTVGGGDKVSTAEDGGDEAAPSRGGNEEATSVGYKGVLRGIKRIGDLH</sequence>
<reference evidence="3" key="1">
    <citation type="journal article" date="2005" name="Nature">
        <title>The map-based sequence of the rice genome.</title>
        <authorList>
            <consortium name="International rice genome sequencing project (IRGSP)"/>
            <person name="Matsumoto T."/>
            <person name="Wu J."/>
            <person name="Kanamori H."/>
            <person name="Katayose Y."/>
            <person name="Fujisawa M."/>
            <person name="Namiki N."/>
            <person name="Mizuno H."/>
            <person name="Yamamoto K."/>
            <person name="Antonio B.A."/>
            <person name="Baba T."/>
            <person name="Sakata K."/>
            <person name="Nagamura Y."/>
            <person name="Aoki H."/>
            <person name="Arikawa K."/>
            <person name="Arita K."/>
            <person name="Bito T."/>
            <person name="Chiden Y."/>
            <person name="Fujitsuka N."/>
            <person name="Fukunaka R."/>
            <person name="Hamada M."/>
            <person name="Harada C."/>
            <person name="Hayashi A."/>
            <person name="Hijishita S."/>
            <person name="Honda M."/>
            <person name="Hosokawa S."/>
            <person name="Ichikawa Y."/>
            <person name="Idonuma A."/>
            <person name="Iijima M."/>
            <person name="Ikeda M."/>
            <person name="Ikeno M."/>
            <person name="Ito K."/>
            <person name="Ito S."/>
            <person name="Ito T."/>
            <person name="Ito Y."/>
            <person name="Ito Y."/>
            <person name="Iwabuchi A."/>
            <person name="Kamiya K."/>
            <person name="Karasawa W."/>
            <person name="Kurita K."/>
            <person name="Katagiri S."/>
            <person name="Kikuta A."/>
            <person name="Kobayashi H."/>
            <person name="Kobayashi N."/>
            <person name="Machita K."/>
            <person name="Maehara T."/>
            <person name="Masukawa M."/>
            <person name="Mizubayashi T."/>
            <person name="Mukai Y."/>
            <person name="Nagasaki H."/>
            <person name="Nagata Y."/>
            <person name="Naito S."/>
            <person name="Nakashima M."/>
            <person name="Nakama Y."/>
            <person name="Nakamichi Y."/>
            <person name="Nakamura M."/>
            <person name="Meguro A."/>
            <person name="Negishi M."/>
            <person name="Ohta I."/>
            <person name="Ohta T."/>
            <person name="Okamoto M."/>
            <person name="Ono N."/>
            <person name="Saji S."/>
            <person name="Sakaguchi M."/>
            <person name="Sakai K."/>
            <person name="Shibata M."/>
            <person name="Shimokawa T."/>
            <person name="Song J."/>
            <person name="Takazaki Y."/>
            <person name="Terasawa K."/>
            <person name="Tsugane M."/>
            <person name="Tsuji K."/>
            <person name="Ueda S."/>
            <person name="Waki K."/>
            <person name="Yamagata H."/>
            <person name="Yamamoto M."/>
            <person name="Yamamoto S."/>
            <person name="Yamane H."/>
            <person name="Yoshiki S."/>
            <person name="Yoshihara R."/>
            <person name="Yukawa K."/>
            <person name="Zhong H."/>
            <person name="Yano M."/>
            <person name="Yuan Q."/>
            <person name="Ouyang S."/>
            <person name="Liu J."/>
            <person name="Jones K.M."/>
            <person name="Gansberger K."/>
            <person name="Moffat K."/>
            <person name="Hill J."/>
            <person name="Bera J."/>
            <person name="Fadrosh D."/>
            <person name="Jin S."/>
            <person name="Johri S."/>
            <person name="Kim M."/>
            <person name="Overton L."/>
            <person name="Reardon M."/>
            <person name="Tsitrin T."/>
            <person name="Vuong H."/>
            <person name="Weaver B."/>
            <person name="Ciecko A."/>
            <person name="Tallon L."/>
            <person name="Jackson J."/>
            <person name="Pai G."/>
            <person name="Aken S.V."/>
            <person name="Utterback T."/>
            <person name="Reidmuller S."/>
            <person name="Feldblyum T."/>
            <person name="Hsiao J."/>
            <person name="Zismann V."/>
            <person name="Iobst S."/>
            <person name="de Vazeille A.R."/>
            <person name="Buell C.R."/>
            <person name="Ying K."/>
            <person name="Li Y."/>
            <person name="Lu T."/>
            <person name="Huang Y."/>
            <person name="Zhao Q."/>
            <person name="Feng Q."/>
            <person name="Zhang L."/>
            <person name="Zhu J."/>
            <person name="Weng Q."/>
            <person name="Mu J."/>
            <person name="Lu Y."/>
            <person name="Fan D."/>
            <person name="Liu Y."/>
            <person name="Guan J."/>
            <person name="Zhang Y."/>
            <person name="Yu S."/>
            <person name="Liu X."/>
            <person name="Zhang Y."/>
            <person name="Hong G."/>
            <person name="Han B."/>
            <person name="Choisne N."/>
            <person name="Demange N."/>
            <person name="Orjeda G."/>
            <person name="Samain S."/>
            <person name="Cattolico L."/>
            <person name="Pelletier E."/>
            <person name="Couloux A."/>
            <person name="Segurens B."/>
            <person name="Wincker P."/>
            <person name="D'Hont A."/>
            <person name="Scarpelli C."/>
            <person name="Weissenbach J."/>
            <person name="Salanoubat M."/>
            <person name="Quetier F."/>
            <person name="Yu Y."/>
            <person name="Kim H.R."/>
            <person name="Rambo T."/>
            <person name="Currie J."/>
            <person name="Collura K."/>
            <person name="Luo M."/>
            <person name="Yang T."/>
            <person name="Ammiraju J.S.S."/>
            <person name="Engler F."/>
            <person name="Soderlund C."/>
            <person name="Wing R.A."/>
            <person name="Palmer L.E."/>
            <person name="de la Bastide M."/>
            <person name="Spiegel L."/>
            <person name="Nascimento L."/>
            <person name="Zutavern T."/>
            <person name="O'Shaughnessy A."/>
            <person name="Dike S."/>
            <person name="Dedhia N."/>
            <person name="Preston R."/>
            <person name="Balija V."/>
            <person name="McCombie W.R."/>
            <person name="Chow T."/>
            <person name="Chen H."/>
            <person name="Chung M."/>
            <person name="Chen C."/>
            <person name="Shaw J."/>
            <person name="Wu H."/>
            <person name="Hsiao K."/>
            <person name="Chao Y."/>
            <person name="Chu M."/>
            <person name="Cheng C."/>
            <person name="Hour A."/>
            <person name="Lee P."/>
            <person name="Lin S."/>
            <person name="Lin Y."/>
            <person name="Liou J."/>
            <person name="Liu S."/>
            <person name="Hsing Y."/>
            <person name="Raghuvanshi S."/>
            <person name="Mohanty A."/>
            <person name="Bharti A.K."/>
            <person name="Gaur A."/>
            <person name="Gupta V."/>
            <person name="Kumar D."/>
            <person name="Ravi V."/>
            <person name="Vij S."/>
            <person name="Kapur A."/>
            <person name="Khurana P."/>
            <person name="Khurana P."/>
            <person name="Khurana J.P."/>
            <person name="Tyagi A.K."/>
            <person name="Gaikwad K."/>
            <person name="Singh A."/>
            <person name="Dalal V."/>
            <person name="Srivastava S."/>
            <person name="Dixit A."/>
            <person name="Pal A.K."/>
            <person name="Ghazi I.A."/>
            <person name="Yadav M."/>
            <person name="Pandit A."/>
            <person name="Bhargava A."/>
            <person name="Sureshbabu K."/>
            <person name="Batra K."/>
            <person name="Sharma T.R."/>
            <person name="Mohapatra T."/>
            <person name="Singh N.K."/>
            <person name="Messing J."/>
            <person name="Nelson A.B."/>
            <person name="Fuks G."/>
            <person name="Kavchok S."/>
            <person name="Keizer G."/>
            <person name="Linton E."/>
            <person name="Llaca V."/>
            <person name="Song R."/>
            <person name="Tanyolac B."/>
            <person name="Young S."/>
            <person name="Ho-Il K."/>
            <person name="Hahn J.H."/>
            <person name="Sangsakoo G."/>
            <person name="Vanavichit A."/>
            <person name="de Mattos Luiz.A.T."/>
            <person name="Zimmer P.D."/>
            <person name="Malone G."/>
            <person name="Dellagostin O."/>
            <person name="de Oliveira A.C."/>
            <person name="Bevan M."/>
            <person name="Bancroft I."/>
            <person name="Minx P."/>
            <person name="Cordum H."/>
            <person name="Wilson R."/>
            <person name="Cheng Z."/>
            <person name="Jin W."/>
            <person name="Jiang J."/>
            <person name="Leong S.A."/>
            <person name="Iwama H."/>
            <person name="Gojobori T."/>
            <person name="Itoh T."/>
            <person name="Niimura Y."/>
            <person name="Fujii Y."/>
            <person name="Habara T."/>
            <person name="Sakai H."/>
            <person name="Sato Y."/>
            <person name="Wilson G."/>
            <person name="Kumar K."/>
            <person name="McCouch S."/>
            <person name="Juretic N."/>
            <person name="Hoen D."/>
            <person name="Wright S."/>
            <person name="Bruskiewich R."/>
            <person name="Bureau T."/>
            <person name="Miyao A."/>
            <person name="Hirochika H."/>
            <person name="Nishikawa T."/>
            <person name="Kadowaki K."/>
            <person name="Sugiura M."/>
            <person name="Burr B."/>
            <person name="Sasaki T."/>
        </authorList>
    </citation>
    <scope>NUCLEOTIDE SEQUENCE [LARGE SCALE GENOMIC DNA]</scope>
    <source>
        <strain evidence="3">cv. Nipponbare</strain>
    </source>
</reference>
<evidence type="ECO:0000313" key="2">
    <source>
        <dbReference type="EMBL" id="BAD15805.1"/>
    </source>
</evidence>
<gene>
    <name evidence="2" type="primary">OJ1521_G01.31</name>
</gene>
<protein>
    <submittedName>
        <fullName evidence="2">Uncharacterized protein</fullName>
    </submittedName>
</protein>